<keyword evidence="6" id="KW-0175">Coiled coil</keyword>
<keyword evidence="4" id="KW-0143">Chaperone</keyword>
<dbReference type="InterPro" id="IPR034079">
    <property type="entry name" value="R3H_KhpB"/>
</dbReference>
<dbReference type="Pfam" id="PF01424">
    <property type="entry name" value="R3H"/>
    <property type="match status" value="1"/>
</dbReference>
<dbReference type="GO" id="GO:0008360">
    <property type="term" value="P:regulation of cell shape"/>
    <property type="evidence" value="ECO:0007669"/>
    <property type="project" value="UniProtKB-KW"/>
</dbReference>
<dbReference type="Proteomes" id="UP000184334">
    <property type="component" value="Unassembled WGS sequence"/>
</dbReference>
<dbReference type="Gene3D" id="3.30.30.80">
    <property type="entry name" value="probable RNA-binding protein from clostridium symbiosum atcc 14940"/>
    <property type="match status" value="1"/>
</dbReference>
<dbReference type="CDD" id="cd02414">
    <property type="entry name" value="KH-II_Jag"/>
    <property type="match status" value="1"/>
</dbReference>
<proteinExistence type="predicted"/>
<gene>
    <name evidence="8" type="ORF">SAMN02745164_00792</name>
</gene>
<dbReference type="InterPro" id="IPR038008">
    <property type="entry name" value="Jag_KH"/>
</dbReference>
<dbReference type="InterPro" id="IPR032782">
    <property type="entry name" value="KhpB_N"/>
</dbReference>
<dbReference type="NCBIfam" id="NF041568">
    <property type="entry name" value="Jag_EloR"/>
    <property type="match status" value="1"/>
</dbReference>
<feature type="domain" description="R3H" evidence="7">
    <location>
        <begin position="144"/>
        <end position="211"/>
    </location>
</feature>
<evidence type="ECO:0000313" key="8">
    <source>
        <dbReference type="EMBL" id="SHE61961.1"/>
    </source>
</evidence>
<protein>
    <submittedName>
        <fullName evidence="8">SpoIIIJ-associated protein</fullName>
    </submittedName>
</protein>
<dbReference type="InterPro" id="IPR039247">
    <property type="entry name" value="KhpB"/>
</dbReference>
<dbReference type="Pfam" id="PF14804">
    <property type="entry name" value="Jag_N"/>
    <property type="match status" value="1"/>
</dbReference>
<dbReference type="CDD" id="cd02644">
    <property type="entry name" value="R3H_jag"/>
    <property type="match status" value="1"/>
</dbReference>
<dbReference type="OrthoDB" id="9794483at2"/>
<evidence type="ECO:0000256" key="2">
    <source>
        <dbReference type="ARBA" id="ARBA00022884"/>
    </source>
</evidence>
<evidence type="ECO:0000256" key="4">
    <source>
        <dbReference type="ARBA" id="ARBA00023186"/>
    </source>
</evidence>
<dbReference type="PANTHER" id="PTHR35800:SF1">
    <property type="entry name" value="RNA-BINDING PROTEIN KHPB"/>
    <property type="match status" value="1"/>
</dbReference>
<dbReference type="InterPro" id="IPR038247">
    <property type="entry name" value="Jag_N_dom_sf"/>
</dbReference>
<keyword evidence="2" id="KW-0694">RNA-binding</keyword>
<dbReference type="PANTHER" id="PTHR35800">
    <property type="entry name" value="PROTEIN JAG"/>
    <property type="match status" value="1"/>
</dbReference>
<dbReference type="InterPro" id="IPR015946">
    <property type="entry name" value="KH_dom-like_a/b"/>
</dbReference>
<dbReference type="EMBL" id="FQUI01000009">
    <property type="protein sequence ID" value="SHE61961.1"/>
    <property type="molecule type" value="Genomic_DNA"/>
</dbReference>
<evidence type="ECO:0000259" key="7">
    <source>
        <dbReference type="PROSITE" id="PS51061"/>
    </source>
</evidence>
<dbReference type="AlphaFoldDB" id="A0A1M4UYY6"/>
<evidence type="ECO:0000313" key="9">
    <source>
        <dbReference type="Proteomes" id="UP000184334"/>
    </source>
</evidence>
<dbReference type="Gene3D" id="3.30.1370.50">
    <property type="entry name" value="R3H-like domain"/>
    <property type="match status" value="1"/>
</dbReference>
<evidence type="ECO:0000256" key="5">
    <source>
        <dbReference type="ARBA" id="ARBA00023316"/>
    </source>
</evidence>
<feature type="coiled-coil region" evidence="6">
    <location>
        <begin position="144"/>
        <end position="171"/>
    </location>
</feature>
<organism evidence="8 9">
    <name type="scientific">Marinitoga hydrogenitolerans (strain DSM 16785 / JCM 12826 / AT1271)</name>
    <dbReference type="NCBI Taxonomy" id="1122195"/>
    <lineage>
        <taxon>Bacteria</taxon>
        <taxon>Thermotogati</taxon>
        <taxon>Thermotogota</taxon>
        <taxon>Thermotogae</taxon>
        <taxon>Petrotogales</taxon>
        <taxon>Petrotogaceae</taxon>
        <taxon>Marinitoga</taxon>
    </lineage>
</organism>
<dbReference type="SMART" id="SM01245">
    <property type="entry name" value="Jag_N"/>
    <property type="match status" value="1"/>
</dbReference>
<keyword evidence="1" id="KW-0963">Cytoplasm</keyword>
<dbReference type="PROSITE" id="PS51061">
    <property type="entry name" value="R3H"/>
    <property type="match status" value="1"/>
</dbReference>
<dbReference type="Pfam" id="PF13083">
    <property type="entry name" value="KH_KhpA-B"/>
    <property type="match status" value="1"/>
</dbReference>
<sequence length="216" mass="25187">MNIKIREKQFEGKSIDLAFDEAVKYYDASPEEIGFEVIQQPKKGFLGIGNKLAIINAFLNEKYLMNRLNEFLCSLLEHFDGDFDYSINFQGKNILVRLEGDGLGKLIGKYGRTIGAMQHILSIYINRLSSTKIDVNLDVGEYRRKKKEKIYEIVDNAIKRLNDENERIELAPMFSYERRIVHEYVRRNYSHIMTESIGLEPYRKVVIKLTKSHIKA</sequence>
<dbReference type="RefSeq" id="WP_072863666.1">
    <property type="nucleotide sequence ID" value="NZ_FQUI01000009.1"/>
</dbReference>
<dbReference type="SMART" id="SM00393">
    <property type="entry name" value="R3H"/>
    <property type="match status" value="1"/>
</dbReference>
<dbReference type="GO" id="GO:0071555">
    <property type="term" value="P:cell wall organization"/>
    <property type="evidence" value="ECO:0007669"/>
    <property type="project" value="UniProtKB-KW"/>
</dbReference>
<dbReference type="InterPro" id="IPR001374">
    <property type="entry name" value="R3H_dom"/>
</dbReference>
<keyword evidence="9" id="KW-1185">Reference proteome</keyword>
<dbReference type="SUPFAM" id="SSF82708">
    <property type="entry name" value="R3H domain"/>
    <property type="match status" value="1"/>
</dbReference>
<keyword evidence="3" id="KW-0133">Cell shape</keyword>
<reference evidence="8" key="1">
    <citation type="submission" date="2016-11" db="EMBL/GenBank/DDBJ databases">
        <authorList>
            <person name="Varghese N."/>
            <person name="Submissions S."/>
        </authorList>
    </citation>
    <scope>NUCLEOTIDE SEQUENCE [LARGE SCALE GENOMIC DNA]</scope>
    <source>
        <strain evidence="8">DSM 16785</strain>
    </source>
</reference>
<keyword evidence="5" id="KW-0961">Cell wall biogenesis/degradation</keyword>
<dbReference type="GO" id="GO:0003723">
    <property type="term" value="F:RNA binding"/>
    <property type="evidence" value="ECO:0007669"/>
    <property type="project" value="UniProtKB-KW"/>
</dbReference>
<dbReference type="InterPro" id="IPR036867">
    <property type="entry name" value="R3H_dom_sf"/>
</dbReference>
<accession>A0A1M4UYY6</accession>
<comment type="caution">
    <text evidence="8">The sequence shown here is derived from an EMBL/GenBank/DDBJ whole genome shotgun (WGS) entry which is preliminary data.</text>
</comment>
<name>A0A1M4UYY6_MARH1</name>
<evidence type="ECO:0000256" key="3">
    <source>
        <dbReference type="ARBA" id="ARBA00022960"/>
    </source>
</evidence>
<evidence type="ECO:0000256" key="6">
    <source>
        <dbReference type="SAM" id="Coils"/>
    </source>
</evidence>
<dbReference type="STRING" id="1122195.SAMN02745164_00792"/>
<evidence type="ECO:0000256" key="1">
    <source>
        <dbReference type="ARBA" id="ARBA00022490"/>
    </source>
</evidence>
<dbReference type="Gene3D" id="3.30.300.20">
    <property type="match status" value="1"/>
</dbReference>